<dbReference type="EMBL" id="VOBR01000001">
    <property type="protein sequence ID" value="TWP54210.1"/>
    <property type="molecule type" value="Genomic_DNA"/>
</dbReference>
<dbReference type="InterPro" id="IPR005158">
    <property type="entry name" value="BTAD"/>
</dbReference>
<keyword evidence="3" id="KW-0238">DNA-binding</keyword>
<dbReference type="InterPro" id="IPR011990">
    <property type="entry name" value="TPR-like_helical_dom_sf"/>
</dbReference>
<proteinExistence type="inferred from homology"/>
<evidence type="ECO:0000259" key="5">
    <source>
        <dbReference type="SMART" id="SM00862"/>
    </source>
</evidence>
<evidence type="ECO:0000256" key="1">
    <source>
        <dbReference type="ARBA" id="ARBA00005820"/>
    </source>
</evidence>
<dbReference type="SMART" id="SM00862">
    <property type="entry name" value="Trans_reg_C"/>
    <property type="match status" value="1"/>
</dbReference>
<dbReference type="InterPro" id="IPR051677">
    <property type="entry name" value="AfsR-DnrI-RedD_regulator"/>
</dbReference>
<dbReference type="Pfam" id="PF03704">
    <property type="entry name" value="BTAD"/>
    <property type="match status" value="1"/>
</dbReference>
<keyword evidence="2" id="KW-0805">Transcription regulation</keyword>
<protein>
    <recommendedName>
        <fullName evidence="9">DNA-binding transcriptional activator of the SARP family</fullName>
    </recommendedName>
</protein>
<dbReference type="GO" id="GO:0000160">
    <property type="term" value="P:phosphorelay signal transduction system"/>
    <property type="evidence" value="ECO:0007669"/>
    <property type="project" value="InterPro"/>
</dbReference>
<dbReference type="InterPro" id="IPR016032">
    <property type="entry name" value="Sig_transdc_resp-reg_C-effctor"/>
</dbReference>
<evidence type="ECO:0000256" key="2">
    <source>
        <dbReference type="ARBA" id="ARBA00023015"/>
    </source>
</evidence>
<sequence length="1056" mass="113574">MVPVELRILGPLELWQDGDRVDIAGVHRQKLLAELAINLGENVPTPRLSEVLWNSNPPATGQQQLQRHVYALRQVLGSAITTEPGGYRLTLPPESVDAHRFATRIQEARSLRNSGLVEEAAAELVAALALWRGPALTGLKGPLRAEAERLDDQRLTAREDWFELQISLGGHADVLAELSEEVEWHPSRERLIGHLMLALYRCGRQADALTAYQRLRNRLLKELGLEPGEQLRTLHTAILRHDPALNPNSSDWSAHVPACLPMDLASFVGRADELRSLTSTAGSPIRLAAITGTAGVGKTALAVRWAHAVRDDFPDGQLYVDLRGHAPTPAMSASDALSVFLRALGTAPDRVPDGADARAALFRSTVDGKRMLVVLDNAASVEQVNLLLPGSPNCFVVVTSRNALTGLGVHHDAIRIGLDVLSDDEAFTLLRHVLGGPRVDAEAAEAGQLLRLCGNLPLAMRIVAANLANRPQGTIADTLRSLAEGDGLDLFSVEGEPRISVRAALDLSYRTVSPDAQRMLALLGASPLADFDCATVAALTGTPDARSALSVLSVLESAHLVHQHQPGRYRMHDLVKLYASEQPVTGLRDAVGDLLEHYLVHTDAAATKLAPNMHREARPTTITAVAADVDVVSWLTTESNNLVAAIGWARDHRHELLATHLIDALRMFFWMNSLTRDWISTGHTGLAMAQELGDARLQSAMHRTLGLAYYYFGDHRRALEHNLDSLAFCEALGDTSGAVAMHTNIAMVCNNSGMLTESISHLEEGIAIAAREGFADKESSAHLALSAARGYQGNLRLAVEEAIRAFDMAQQAGNPSHEAQAQLVHAWALTRMGYLHQAEVLNAAGRHAHHKNGNRGGELMGLIHLTEQRLAAGDLRAAQELIEQVLELGADQSDHVNEINALTAFARVTHASGDVDTALAACHRGVDRAQEIGNLRAGTEALLLLAELQLATGDITEASTTAATALEQVERSGQLLLSGDAHQVAARIMSAAGDAASAHAHLTTALAAHRQSGQRLREAADLILLGDPDAAADVCHEAVDDWAPDVLRHLHATLTP</sequence>
<dbReference type="OrthoDB" id="3691954at2"/>
<evidence type="ECO:0000259" key="6">
    <source>
        <dbReference type="SMART" id="SM01043"/>
    </source>
</evidence>
<dbReference type="InterPro" id="IPR001867">
    <property type="entry name" value="OmpR/PhoB-type_DNA-bd"/>
</dbReference>
<evidence type="ECO:0000313" key="8">
    <source>
        <dbReference type="Proteomes" id="UP000316639"/>
    </source>
</evidence>
<comment type="caution">
    <text evidence="7">The sequence shown here is derived from an EMBL/GenBank/DDBJ whole genome shotgun (WGS) entry which is preliminary data.</text>
</comment>
<dbReference type="GO" id="GO:0043531">
    <property type="term" value="F:ADP binding"/>
    <property type="evidence" value="ECO:0007669"/>
    <property type="project" value="InterPro"/>
</dbReference>
<feature type="domain" description="Bacterial transcriptional activator" evidence="6">
    <location>
        <begin position="96"/>
        <end position="239"/>
    </location>
</feature>
<dbReference type="Gene3D" id="3.40.50.300">
    <property type="entry name" value="P-loop containing nucleotide triphosphate hydrolases"/>
    <property type="match status" value="1"/>
</dbReference>
<dbReference type="Proteomes" id="UP000316639">
    <property type="component" value="Unassembled WGS sequence"/>
</dbReference>
<keyword evidence="8" id="KW-1185">Reference proteome</keyword>
<dbReference type="AlphaFoldDB" id="A0A563F2M4"/>
<name>A0A563F2M4_9PSEU</name>
<evidence type="ECO:0000256" key="3">
    <source>
        <dbReference type="ARBA" id="ARBA00023125"/>
    </source>
</evidence>
<dbReference type="Gene3D" id="1.10.10.10">
    <property type="entry name" value="Winged helix-like DNA-binding domain superfamily/Winged helix DNA-binding domain"/>
    <property type="match status" value="1"/>
</dbReference>
<evidence type="ECO:0000256" key="4">
    <source>
        <dbReference type="ARBA" id="ARBA00023163"/>
    </source>
</evidence>
<keyword evidence="4" id="KW-0804">Transcription</keyword>
<feature type="domain" description="OmpR/PhoB-type" evidence="5">
    <location>
        <begin position="18"/>
        <end position="89"/>
    </location>
</feature>
<evidence type="ECO:0008006" key="9">
    <source>
        <dbReference type="Google" id="ProtNLM"/>
    </source>
</evidence>
<dbReference type="SMART" id="SM01043">
    <property type="entry name" value="BTAD"/>
    <property type="match status" value="1"/>
</dbReference>
<dbReference type="CDD" id="cd15831">
    <property type="entry name" value="BTAD"/>
    <property type="match status" value="1"/>
</dbReference>
<dbReference type="InterPro" id="IPR036388">
    <property type="entry name" value="WH-like_DNA-bd_sf"/>
</dbReference>
<accession>A0A563F2M4</accession>
<dbReference type="GO" id="GO:0006355">
    <property type="term" value="P:regulation of DNA-templated transcription"/>
    <property type="evidence" value="ECO:0007669"/>
    <property type="project" value="InterPro"/>
</dbReference>
<gene>
    <name evidence="7" type="ORF">FKR81_01220</name>
</gene>
<reference evidence="7 8" key="1">
    <citation type="submission" date="2019-07" db="EMBL/GenBank/DDBJ databases">
        <title>Lentzea xizangensis sp. nov., isolated from Qinghai-Tibetan Plateau Soils.</title>
        <authorList>
            <person name="Huang J."/>
        </authorList>
    </citation>
    <scope>NUCLEOTIDE SEQUENCE [LARGE SCALE GENOMIC DNA]</scope>
    <source>
        <strain evidence="7 8">FXJ1.1311</strain>
    </source>
</reference>
<evidence type="ECO:0000313" key="7">
    <source>
        <dbReference type="EMBL" id="TWP54210.1"/>
    </source>
</evidence>
<comment type="similarity">
    <text evidence="1">Belongs to the AfsR/DnrI/RedD regulatory family.</text>
</comment>
<dbReference type="PANTHER" id="PTHR35807:SF1">
    <property type="entry name" value="TRANSCRIPTIONAL REGULATOR REDD"/>
    <property type="match status" value="1"/>
</dbReference>
<dbReference type="InterPro" id="IPR027417">
    <property type="entry name" value="P-loop_NTPase"/>
</dbReference>
<dbReference type="SUPFAM" id="SSF46894">
    <property type="entry name" value="C-terminal effector domain of the bipartite response regulators"/>
    <property type="match status" value="1"/>
</dbReference>
<dbReference type="SUPFAM" id="SSF52540">
    <property type="entry name" value="P-loop containing nucleoside triphosphate hydrolases"/>
    <property type="match status" value="1"/>
</dbReference>
<dbReference type="PANTHER" id="PTHR35807">
    <property type="entry name" value="TRANSCRIPTIONAL REGULATOR REDD-RELATED"/>
    <property type="match status" value="1"/>
</dbReference>
<dbReference type="SUPFAM" id="SSF48452">
    <property type="entry name" value="TPR-like"/>
    <property type="match status" value="3"/>
</dbReference>
<dbReference type="PRINTS" id="PR00364">
    <property type="entry name" value="DISEASERSIST"/>
</dbReference>
<organism evidence="7 8">
    <name type="scientific">Lentzea tibetensis</name>
    <dbReference type="NCBI Taxonomy" id="2591470"/>
    <lineage>
        <taxon>Bacteria</taxon>
        <taxon>Bacillati</taxon>
        <taxon>Actinomycetota</taxon>
        <taxon>Actinomycetes</taxon>
        <taxon>Pseudonocardiales</taxon>
        <taxon>Pseudonocardiaceae</taxon>
        <taxon>Lentzea</taxon>
    </lineage>
</organism>
<dbReference type="GO" id="GO:0003677">
    <property type="term" value="F:DNA binding"/>
    <property type="evidence" value="ECO:0007669"/>
    <property type="project" value="UniProtKB-KW"/>
</dbReference>
<dbReference type="Gene3D" id="1.25.40.10">
    <property type="entry name" value="Tetratricopeptide repeat domain"/>
    <property type="match status" value="3"/>
</dbReference>